<dbReference type="EMBL" id="RJVU01004028">
    <property type="protein sequence ID" value="ROL54916.1"/>
    <property type="molecule type" value="Genomic_DNA"/>
</dbReference>
<protein>
    <submittedName>
        <fullName evidence="2">Epithelial-stromal interaction protein 1</fullName>
    </submittedName>
</protein>
<accession>A0A3N0Z8Z3</accession>
<dbReference type="InterPro" id="IPR009060">
    <property type="entry name" value="UBA-like_sf"/>
</dbReference>
<proteinExistence type="predicted"/>
<feature type="compositionally biased region" description="Polar residues" evidence="1">
    <location>
        <begin position="257"/>
        <end position="267"/>
    </location>
</feature>
<gene>
    <name evidence="2" type="ORF">DPX16_12785</name>
</gene>
<feature type="compositionally biased region" description="Basic and acidic residues" evidence="1">
    <location>
        <begin position="121"/>
        <end position="166"/>
    </location>
</feature>
<feature type="compositionally biased region" description="Polar residues" evidence="1">
    <location>
        <begin position="278"/>
        <end position="290"/>
    </location>
</feature>
<feature type="region of interest" description="Disordered" evidence="1">
    <location>
        <begin position="248"/>
        <end position="290"/>
    </location>
</feature>
<feature type="compositionally biased region" description="Low complexity" evidence="1">
    <location>
        <begin position="167"/>
        <end position="176"/>
    </location>
</feature>
<dbReference type="InterPro" id="IPR026185">
    <property type="entry name" value="EPSTI1"/>
</dbReference>
<evidence type="ECO:0000256" key="1">
    <source>
        <dbReference type="SAM" id="MobiDB-lite"/>
    </source>
</evidence>
<dbReference type="Proteomes" id="UP000281406">
    <property type="component" value="Unassembled WGS sequence"/>
</dbReference>
<feature type="compositionally biased region" description="Basic and acidic residues" evidence="1">
    <location>
        <begin position="51"/>
        <end position="66"/>
    </location>
</feature>
<feature type="compositionally biased region" description="Polar residues" evidence="1">
    <location>
        <begin position="16"/>
        <end position="29"/>
    </location>
</feature>
<evidence type="ECO:0000313" key="2">
    <source>
        <dbReference type="EMBL" id="ROL54916.1"/>
    </source>
</evidence>
<sequence length="388" mass="45612">MTDSEQTNENECEKNSPGNVTQNPQNQPTHADGFTRIPPNESRRGKLQRIAQKEEEDLRKWKEENRPGPIHLPPEQLGGAVSLAEVRQRQQMEARQSKLKKKLMKEEMDRKKRQAEEEETEKMKAIQREKANKLKMRTKQEEEQRQERYQHDKQTKTEEFLQKFERSSSTVSMASSNTIPASSWGKCHEYRDSRKEEENAALLKMKEEQRRKTDILEEKQKQQEEDRKRRAEADHRRVNLAFLDRLEARSSGRMSEPMTQTPESSNVWLDDDDKPQDTALSTAPNPSQVHTDSAEEDVLVLCISVWFSVGSRCRCLQNRLAEALRWRRVLPPCLSCSMNQMNQQGDSDHKWNLMKLQNRFPYYDRDMLEDIVKECNGDYQQAYELLNV</sequence>
<name>A0A3N0Z8Z3_ANAGA</name>
<reference evidence="2 3" key="1">
    <citation type="submission" date="2018-10" db="EMBL/GenBank/DDBJ databases">
        <title>Genome assembly for a Yunnan-Guizhou Plateau 3E fish, Anabarilius grahami (Regan), and its evolutionary and genetic applications.</title>
        <authorList>
            <person name="Jiang W."/>
        </authorList>
    </citation>
    <scope>NUCLEOTIDE SEQUENCE [LARGE SCALE GENOMIC DNA]</scope>
    <source>
        <strain evidence="2">AG-KIZ</strain>
        <tissue evidence="2">Muscle</tissue>
    </source>
</reference>
<dbReference type="SUPFAM" id="SSF46934">
    <property type="entry name" value="UBA-like"/>
    <property type="match status" value="1"/>
</dbReference>
<feature type="region of interest" description="Disordered" evidence="1">
    <location>
        <begin position="204"/>
        <end position="233"/>
    </location>
</feature>
<keyword evidence="3" id="KW-1185">Reference proteome</keyword>
<dbReference type="OrthoDB" id="10053624at2759"/>
<dbReference type="PANTHER" id="PTHR22529">
    <property type="entry name" value="EPITHELIAL-STROMAL INTERACTION PROTEIN 1"/>
    <property type="match status" value="1"/>
</dbReference>
<feature type="region of interest" description="Disordered" evidence="1">
    <location>
        <begin position="1"/>
        <end position="190"/>
    </location>
</feature>
<dbReference type="CDD" id="cd14279">
    <property type="entry name" value="CUE"/>
    <property type="match status" value="1"/>
</dbReference>
<dbReference type="AlphaFoldDB" id="A0A3N0Z8Z3"/>
<feature type="compositionally biased region" description="Acidic residues" evidence="1">
    <location>
        <begin position="1"/>
        <end position="10"/>
    </location>
</feature>
<comment type="caution">
    <text evidence="2">The sequence shown here is derived from an EMBL/GenBank/DDBJ whole genome shotgun (WGS) entry which is preliminary data.</text>
</comment>
<feature type="compositionally biased region" description="Basic and acidic residues" evidence="1">
    <location>
        <begin position="86"/>
        <end position="96"/>
    </location>
</feature>
<evidence type="ECO:0000313" key="3">
    <source>
        <dbReference type="Proteomes" id="UP000281406"/>
    </source>
</evidence>
<dbReference type="PANTHER" id="PTHR22529:SF1">
    <property type="entry name" value="EPITHELIAL-STROMAL INTERACTION PROTEIN 1"/>
    <property type="match status" value="1"/>
</dbReference>
<organism evidence="2 3">
    <name type="scientific">Anabarilius grahami</name>
    <name type="common">Kanglang fish</name>
    <name type="synonym">Barilius grahami</name>
    <dbReference type="NCBI Taxonomy" id="495550"/>
    <lineage>
        <taxon>Eukaryota</taxon>
        <taxon>Metazoa</taxon>
        <taxon>Chordata</taxon>
        <taxon>Craniata</taxon>
        <taxon>Vertebrata</taxon>
        <taxon>Euteleostomi</taxon>
        <taxon>Actinopterygii</taxon>
        <taxon>Neopterygii</taxon>
        <taxon>Teleostei</taxon>
        <taxon>Ostariophysi</taxon>
        <taxon>Cypriniformes</taxon>
        <taxon>Xenocyprididae</taxon>
        <taxon>Xenocypridinae</taxon>
        <taxon>Xenocypridinae incertae sedis</taxon>
        <taxon>Anabarilius</taxon>
    </lineage>
</organism>